<evidence type="ECO:0000256" key="1">
    <source>
        <dbReference type="SAM" id="Coils"/>
    </source>
</evidence>
<dbReference type="EMBL" id="DF967975">
    <property type="protein sequence ID" value="GAP19413.1"/>
    <property type="molecule type" value="Genomic_DNA"/>
</dbReference>
<dbReference type="EMBL" id="LGCM01000035">
    <property type="protein sequence ID" value="KPL81826.1"/>
    <property type="molecule type" value="Genomic_DNA"/>
</dbReference>
<sequence>MSMETSTPPAGGSPLGRALLAFLRALGRLLLILVVTAGIVTAIYLGAEKLTREVNRAAVTAQTRMDQLATRQAGDQAQAATLRAQLQAVESTLQAAEAARQGQAQELERVHTQAAALQGTAQANLWLETVVPYQSTQIGSLILTSQVGQAALDELQLQRIWQTALLRVDLARRWTAQANYGLAQSEARAARDLLAGVDPLTLPEPRAALLRVWLERLDGVIRALPQDPWLAAQDLEAVWNLMSAGWDAMQPEAAGRGATATPWPTVTPDPGLLSATPWPTLTPDPAQFSATVTLIPTWTATAVITPTPIP</sequence>
<proteinExistence type="predicted"/>
<reference evidence="3" key="1">
    <citation type="journal article" date="2015" name="Genome Announc.">
        <title>Draft Genome Sequences of Anaerolinea thermolimosa IMO-1, Bellilinea caldifistulae GOMI-1, Leptolinea tardivitalis YMTK-2, Levilinea saccharolytica KIBI-1, Longilinea arvoryzae KOME-1, Previously Described as Members of the Class Anaerolineae (Chloroflexi).</title>
        <authorList>
            <person name="Matsuura N."/>
            <person name="Tourlousse M.D."/>
            <person name="Ohashi A."/>
            <person name="Hugenholtz P."/>
            <person name="Sekiguchi Y."/>
        </authorList>
    </citation>
    <scope>NUCLEOTIDE SEQUENCE</scope>
    <source>
        <strain evidence="3">KIBI-1</strain>
    </source>
</reference>
<keyword evidence="1" id="KW-0175">Coiled coil</keyword>
<protein>
    <submittedName>
        <fullName evidence="3">Uncharacterized protein</fullName>
    </submittedName>
</protein>
<evidence type="ECO:0000256" key="2">
    <source>
        <dbReference type="SAM" id="Phobius"/>
    </source>
</evidence>
<keyword evidence="2" id="KW-0472">Membrane</keyword>
<dbReference type="STRING" id="229921.ADN01_09590"/>
<keyword evidence="2" id="KW-0812">Transmembrane</keyword>
<gene>
    <name evidence="4" type="ORF">ADN01_09590</name>
    <name evidence="3" type="ORF">LSAC_03315</name>
</gene>
<feature type="coiled-coil region" evidence="1">
    <location>
        <begin position="79"/>
        <end position="106"/>
    </location>
</feature>
<dbReference type="Proteomes" id="UP000050501">
    <property type="component" value="Unassembled WGS sequence"/>
</dbReference>
<dbReference type="RefSeq" id="WP_062419694.1">
    <property type="nucleotide sequence ID" value="NZ_BBXZ01000176.1"/>
</dbReference>
<evidence type="ECO:0000313" key="3">
    <source>
        <dbReference type="EMBL" id="GAP19413.1"/>
    </source>
</evidence>
<dbReference type="AlphaFoldDB" id="A0A0M9U347"/>
<evidence type="ECO:0000313" key="4">
    <source>
        <dbReference type="EMBL" id="KPL81826.1"/>
    </source>
</evidence>
<reference evidence="4 5" key="2">
    <citation type="submission" date="2015-07" db="EMBL/GenBank/DDBJ databases">
        <title>Genome sequence of Levilinea saccharolytica DSM 16555.</title>
        <authorList>
            <person name="Hemp J."/>
            <person name="Ward L.M."/>
            <person name="Pace L.A."/>
            <person name="Fischer W.W."/>
        </authorList>
    </citation>
    <scope>NUCLEOTIDE SEQUENCE [LARGE SCALE GENOMIC DNA]</scope>
    <source>
        <strain evidence="4 5">KIBI-1</strain>
    </source>
</reference>
<feature type="transmembrane region" description="Helical" evidence="2">
    <location>
        <begin position="25"/>
        <end position="47"/>
    </location>
</feature>
<accession>A0A0M9U347</accession>
<organism evidence="3">
    <name type="scientific">Levilinea saccharolytica</name>
    <dbReference type="NCBI Taxonomy" id="229921"/>
    <lineage>
        <taxon>Bacteria</taxon>
        <taxon>Bacillati</taxon>
        <taxon>Chloroflexota</taxon>
        <taxon>Anaerolineae</taxon>
        <taxon>Anaerolineales</taxon>
        <taxon>Anaerolineaceae</taxon>
        <taxon>Levilinea</taxon>
    </lineage>
</organism>
<keyword evidence="5" id="KW-1185">Reference proteome</keyword>
<keyword evidence="2" id="KW-1133">Transmembrane helix</keyword>
<name>A0A0M9U347_9CHLR</name>
<evidence type="ECO:0000313" key="5">
    <source>
        <dbReference type="Proteomes" id="UP000050501"/>
    </source>
</evidence>